<dbReference type="EMBL" id="CAQQ02134191">
    <property type="status" value="NOT_ANNOTATED_CDS"/>
    <property type="molecule type" value="Genomic_DNA"/>
</dbReference>
<protein>
    <submittedName>
        <fullName evidence="1">Uncharacterized protein</fullName>
    </submittedName>
</protein>
<keyword evidence="2" id="KW-1185">Reference proteome</keyword>
<sequence length="70" mass="8308">MTVQKWALSVTHRIQKVPLNCDIDTYWKQCVEMVKNLPLRYLVCNPRHDNMNGEDGEEYDRIIAENKKKS</sequence>
<reference evidence="2" key="1">
    <citation type="submission" date="2013-02" db="EMBL/GenBank/DDBJ databases">
        <authorList>
            <person name="Hughes D."/>
        </authorList>
    </citation>
    <scope>NUCLEOTIDE SEQUENCE</scope>
    <source>
        <strain>Durham</strain>
        <strain evidence="2">NC isolate 2 -- Noor lab</strain>
    </source>
</reference>
<dbReference type="Proteomes" id="UP000015102">
    <property type="component" value="Unassembled WGS sequence"/>
</dbReference>
<dbReference type="AlphaFoldDB" id="T1GW95"/>
<evidence type="ECO:0000313" key="2">
    <source>
        <dbReference type="Proteomes" id="UP000015102"/>
    </source>
</evidence>
<reference evidence="1" key="2">
    <citation type="submission" date="2015-06" db="UniProtKB">
        <authorList>
            <consortium name="EnsemblMetazoa"/>
        </authorList>
    </citation>
    <scope>IDENTIFICATION</scope>
</reference>
<proteinExistence type="predicted"/>
<organism evidence="1 2">
    <name type="scientific">Megaselia scalaris</name>
    <name type="common">Humpbacked fly</name>
    <name type="synonym">Phora scalaris</name>
    <dbReference type="NCBI Taxonomy" id="36166"/>
    <lineage>
        <taxon>Eukaryota</taxon>
        <taxon>Metazoa</taxon>
        <taxon>Ecdysozoa</taxon>
        <taxon>Arthropoda</taxon>
        <taxon>Hexapoda</taxon>
        <taxon>Insecta</taxon>
        <taxon>Pterygota</taxon>
        <taxon>Neoptera</taxon>
        <taxon>Endopterygota</taxon>
        <taxon>Diptera</taxon>
        <taxon>Brachycera</taxon>
        <taxon>Muscomorpha</taxon>
        <taxon>Platypezoidea</taxon>
        <taxon>Phoridae</taxon>
        <taxon>Megaseliini</taxon>
        <taxon>Megaselia</taxon>
    </lineage>
</organism>
<dbReference type="HOGENOM" id="CLU_2760716_0_0_1"/>
<accession>T1GW95</accession>
<dbReference type="EMBL" id="CAQQ02134192">
    <property type="status" value="NOT_ANNOTATED_CDS"/>
    <property type="molecule type" value="Genomic_DNA"/>
</dbReference>
<dbReference type="EnsemblMetazoa" id="MESCA008068-RA">
    <property type="protein sequence ID" value="MESCA008068-PA"/>
    <property type="gene ID" value="MESCA008068"/>
</dbReference>
<evidence type="ECO:0000313" key="1">
    <source>
        <dbReference type="EnsemblMetazoa" id="MESCA008068-PA"/>
    </source>
</evidence>
<name>T1GW95_MEGSC</name>